<dbReference type="GO" id="GO:0015078">
    <property type="term" value="F:proton transmembrane transporter activity"/>
    <property type="evidence" value="ECO:0007669"/>
    <property type="project" value="InterPro"/>
</dbReference>
<protein>
    <recommendedName>
        <fullName evidence="12">ATP synthase complex subunit 8</fullName>
    </recommendedName>
</protein>
<accession>A0A7L7S0C9</accession>
<dbReference type="GO" id="GO:0015986">
    <property type="term" value="P:proton motive force-driven ATP synthesis"/>
    <property type="evidence" value="ECO:0007669"/>
    <property type="project" value="InterPro"/>
</dbReference>
<evidence type="ECO:0000256" key="5">
    <source>
        <dbReference type="ARBA" id="ARBA00022547"/>
    </source>
</evidence>
<evidence type="ECO:0000256" key="9">
    <source>
        <dbReference type="ARBA" id="ARBA00023065"/>
    </source>
</evidence>
<evidence type="ECO:0000313" key="14">
    <source>
        <dbReference type="EMBL" id="QNV11535.1"/>
    </source>
</evidence>
<keyword evidence="11 13" id="KW-0472">Membrane</keyword>
<evidence type="ECO:0000256" key="2">
    <source>
        <dbReference type="ARBA" id="ARBA00008892"/>
    </source>
</evidence>
<keyword evidence="5 12" id="KW-0138">CF(0)</keyword>
<keyword evidence="7 12" id="KW-0375">Hydrogen ion transport</keyword>
<dbReference type="GO" id="GO:0031966">
    <property type="term" value="C:mitochondrial membrane"/>
    <property type="evidence" value="ECO:0007669"/>
    <property type="project" value="UniProtKB-SubCell"/>
</dbReference>
<dbReference type="Pfam" id="PF00895">
    <property type="entry name" value="ATP-synt_8"/>
    <property type="match status" value="1"/>
</dbReference>
<keyword evidence="8 13" id="KW-1133">Transmembrane helix</keyword>
<feature type="transmembrane region" description="Helical" evidence="13">
    <location>
        <begin position="12"/>
        <end position="31"/>
    </location>
</feature>
<keyword evidence="9 12" id="KW-0406">Ion transport</keyword>
<dbReference type="EMBL" id="MT862373">
    <property type="protein sequence ID" value="QNV11535.1"/>
    <property type="molecule type" value="Genomic_DNA"/>
</dbReference>
<dbReference type="AlphaFoldDB" id="A0A7L7S0C9"/>
<keyword evidence="4 12" id="KW-0813">Transport</keyword>
<evidence type="ECO:0000256" key="10">
    <source>
        <dbReference type="ARBA" id="ARBA00023128"/>
    </source>
</evidence>
<evidence type="ECO:0000256" key="12">
    <source>
        <dbReference type="RuleBase" id="RU003661"/>
    </source>
</evidence>
<sequence>MPQMAPLNWLTLFAYFSISFLLTLVFLYSSLSFSQQISNTKSEARHNLNWKW</sequence>
<comment type="subcellular location">
    <subcellularLocation>
        <location evidence="1 12">Mitochondrion membrane</location>
        <topology evidence="1 12">Single-pass membrane protein</topology>
    </subcellularLocation>
</comment>
<evidence type="ECO:0000256" key="4">
    <source>
        <dbReference type="ARBA" id="ARBA00022448"/>
    </source>
</evidence>
<keyword evidence="6 12" id="KW-0812">Transmembrane</keyword>
<evidence type="ECO:0000256" key="8">
    <source>
        <dbReference type="ARBA" id="ARBA00022989"/>
    </source>
</evidence>
<evidence type="ECO:0000256" key="3">
    <source>
        <dbReference type="ARBA" id="ARBA00011291"/>
    </source>
</evidence>
<evidence type="ECO:0000256" key="11">
    <source>
        <dbReference type="ARBA" id="ARBA00023136"/>
    </source>
</evidence>
<keyword evidence="10 12" id="KW-0496">Mitochondrion</keyword>
<dbReference type="InterPro" id="IPR001421">
    <property type="entry name" value="ATP8_metazoa"/>
</dbReference>
<evidence type="ECO:0000256" key="6">
    <source>
        <dbReference type="ARBA" id="ARBA00022692"/>
    </source>
</evidence>
<evidence type="ECO:0000256" key="1">
    <source>
        <dbReference type="ARBA" id="ARBA00004304"/>
    </source>
</evidence>
<evidence type="ECO:0000256" key="7">
    <source>
        <dbReference type="ARBA" id="ARBA00022781"/>
    </source>
</evidence>
<gene>
    <name evidence="14" type="primary">ATP8</name>
</gene>
<reference evidence="14" key="1">
    <citation type="submission" date="2020-08" db="EMBL/GenBank/DDBJ databases">
        <title>DNAmark Project.</title>
        <authorList>
            <person name="Leerhoei F."/>
        </authorList>
    </citation>
    <scope>NUCLEOTIDE SEQUENCE</scope>
    <source>
        <strain evidence="14">DM98</strain>
    </source>
</reference>
<organism evidence="14">
    <name type="scientific">Cryphalus piceae</name>
    <dbReference type="NCBI Taxonomy" id="1586473"/>
    <lineage>
        <taxon>Eukaryota</taxon>
        <taxon>Metazoa</taxon>
        <taxon>Ecdysozoa</taxon>
        <taxon>Arthropoda</taxon>
        <taxon>Hexapoda</taxon>
        <taxon>Insecta</taxon>
        <taxon>Pterygota</taxon>
        <taxon>Neoptera</taxon>
        <taxon>Endopterygota</taxon>
        <taxon>Coleoptera</taxon>
        <taxon>Polyphaga</taxon>
        <taxon>Cucujiformia</taxon>
        <taxon>Curculionidae</taxon>
        <taxon>Scolytinae</taxon>
        <taxon>Cryphalus</taxon>
    </lineage>
</organism>
<comment type="similarity">
    <text evidence="2 12">Belongs to the ATPase protein 8 family.</text>
</comment>
<comment type="subunit">
    <text evidence="3">F-type ATPases have 2 components, CF(1) - the catalytic core - and CF(0) - the membrane proton channel.</text>
</comment>
<evidence type="ECO:0000256" key="13">
    <source>
        <dbReference type="SAM" id="Phobius"/>
    </source>
</evidence>
<proteinExistence type="inferred from homology"/>
<name>A0A7L7S0C9_9CUCU</name>
<dbReference type="GO" id="GO:0045259">
    <property type="term" value="C:proton-transporting ATP synthase complex"/>
    <property type="evidence" value="ECO:0007669"/>
    <property type="project" value="UniProtKB-KW"/>
</dbReference>
<geneLocation type="mitochondrion" evidence="14"/>